<dbReference type="Pfam" id="PF13372">
    <property type="entry name" value="Alginate_exp"/>
    <property type="match status" value="1"/>
</dbReference>
<protein>
    <recommendedName>
        <fullName evidence="1">Alginate export domain-containing protein</fullName>
    </recommendedName>
</protein>
<evidence type="ECO:0000313" key="3">
    <source>
        <dbReference type="Proteomes" id="UP000679388"/>
    </source>
</evidence>
<evidence type="ECO:0000259" key="1">
    <source>
        <dbReference type="Pfam" id="PF13372"/>
    </source>
</evidence>
<dbReference type="RefSeq" id="WP_212639350.1">
    <property type="nucleotide sequence ID" value="NZ_CP059558.1"/>
</dbReference>
<reference evidence="2" key="1">
    <citation type="submission" date="2020-07" db="EMBL/GenBank/DDBJ databases">
        <title>Acinetobacter junii strain YR7 chromosome and plasmid pNDM-YR7.</title>
        <authorList>
            <person name="Tang B."/>
        </authorList>
    </citation>
    <scope>NUCLEOTIDE SEQUENCE</scope>
    <source>
        <strain evidence="2">YR7</strain>
    </source>
</reference>
<dbReference type="GeneID" id="70092040"/>
<dbReference type="AlphaFoldDB" id="A0AAX1ML90"/>
<name>A0AAX1ML90_ACIJU</name>
<evidence type="ECO:0000313" key="2">
    <source>
        <dbReference type="EMBL" id="QUY37701.1"/>
    </source>
</evidence>
<proteinExistence type="predicted"/>
<dbReference type="InterPro" id="IPR025388">
    <property type="entry name" value="Alginate_export_dom"/>
</dbReference>
<dbReference type="EMBL" id="CP059558">
    <property type="protein sequence ID" value="QUY37701.1"/>
    <property type="molecule type" value="Genomic_DNA"/>
</dbReference>
<gene>
    <name evidence="2" type="ORF">H2677_05885</name>
</gene>
<feature type="domain" description="Alginate export" evidence="1">
    <location>
        <begin position="215"/>
        <end position="545"/>
    </location>
</feature>
<accession>A0AAX1ML90</accession>
<organism evidence="2 3">
    <name type="scientific">Acinetobacter junii</name>
    <dbReference type="NCBI Taxonomy" id="40215"/>
    <lineage>
        <taxon>Bacteria</taxon>
        <taxon>Pseudomonadati</taxon>
        <taxon>Pseudomonadota</taxon>
        <taxon>Gammaproteobacteria</taxon>
        <taxon>Moraxellales</taxon>
        <taxon>Moraxellaceae</taxon>
        <taxon>Acinetobacter</taxon>
    </lineage>
</organism>
<dbReference type="Proteomes" id="UP000679388">
    <property type="component" value="Chromosome"/>
</dbReference>
<sequence>MACSFIPTVTLANTFPYEESGNIRVDTINVSLINPTQDQTLNQRIMDQIRKDIAIFPGEIVSAERLDFITTRVRNTLSLDSLSYDAETSMGGGLNLTLKATLNDKQSLTPKGYLIDKNKKTLPLLYDSNGKYLKAKLELLSMYYANNNAWYAQPGKMLNGNPLVDGNPAGDGYDDWLEAFFHAGLYGMYPLNSNTFTYGGLSTIGTLSTGQELFTDQTRNHFAVEDAYVGIVTGRTTTSGNRIVSNTSIGRQKFSLGDGLLIINTASNGSDRAALQSNARWASDLVFQSQLQYNKTKFEIFYLDPDELPVIDSETKIQGVNIQTNIFNVIDFGMSYLTVPHSTSTYYLPNGSSQTRDGLRVIDGRFRWQPSINGKSSWLFATEYAQQSHEDFKMRAQASSYELAYQWSDLTMSPSLGYRYASFSGDDPNTQQYERWDPLFSGGNGEQWVQGVNHFKIVQNSNLKTHRVQLRFKPHPKVEVVPQFWLFRADSKLNLGGNPALSFIHSKDYGREFNVSAKYYYSRNLYVHGQLAYTQPSDAVKNALGDGVKDWWSSMLFVRYAF</sequence>